<feature type="domain" description="Signal transduction histidine kinase subgroup 3 dimerisation and phosphoacceptor" evidence="10">
    <location>
        <begin position="188"/>
        <end position="253"/>
    </location>
</feature>
<evidence type="ECO:0000256" key="8">
    <source>
        <dbReference type="ARBA" id="ARBA00023012"/>
    </source>
</evidence>
<evidence type="ECO:0000259" key="10">
    <source>
        <dbReference type="Pfam" id="PF07730"/>
    </source>
</evidence>
<dbReference type="InterPro" id="IPR050482">
    <property type="entry name" value="Sensor_HK_TwoCompSys"/>
</dbReference>
<dbReference type="Gene3D" id="3.30.565.10">
    <property type="entry name" value="Histidine kinase-like ATPase, C-terminal domain"/>
    <property type="match status" value="1"/>
</dbReference>
<dbReference type="InterPro" id="IPR011712">
    <property type="entry name" value="Sig_transdc_His_kin_sub3_dim/P"/>
</dbReference>
<evidence type="ECO:0000256" key="3">
    <source>
        <dbReference type="ARBA" id="ARBA00022553"/>
    </source>
</evidence>
<evidence type="ECO:0000313" key="12">
    <source>
        <dbReference type="Proteomes" id="UP001180845"/>
    </source>
</evidence>
<dbReference type="EC" id="2.7.13.3" evidence="2"/>
<dbReference type="InterPro" id="IPR036890">
    <property type="entry name" value="HATPase_C_sf"/>
</dbReference>
<sequence length="390" mass="42251">MVHPSALPTPRDAAFAVGFFLGGSALYWLDGGALVPYGNHGSIGWRPALLAAICLAQLWRSRRPLTALTVGLVVTAVDGVWGFSLPVLLVLGELLHAVVLYGSARAQRWTVRVLVTGTALLMLVVAVLTRDMRWVVLVPLLSGALFFTPVWWARDVRSQSELAELERMRSDELARIAELDRREAVAAERARMARDLHDVVASHLSAIALQSSALLTTAHRDQAQVHTVAGSVRENSVAALDEMRAMIGLLRGSENFSYADSHAAPHRLADLETLLDSARAGGLRVDRRISGVDGIPAAPALAAYRITQQALANATQHAPGARVSVRLHGDGERLVAEVENELTTDPRPGNGLGLETMRERAEMLGGSFHAEQVARSWRVRAVLPLERSRT</sequence>
<proteinExistence type="predicted"/>
<keyword evidence="9" id="KW-0472">Membrane</keyword>
<reference evidence="11" key="1">
    <citation type="submission" date="2023-07" db="EMBL/GenBank/DDBJ databases">
        <title>Sequencing the genomes of 1000 actinobacteria strains.</title>
        <authorList>
            <person name="Klenk H.-P."/>
        </authorList>
    </citation>
    <scope>NUCLEOTIDE SEQUENCE</scope>
    <source>
        <strain evidence="11">DSM 45977</strain>
    </source>
</reference>
<dbReference type="PANTHER" id="PTHR24421">
    <property type="entry name" value="NITRATE/NITRITE SENSOR PROTEIN NARX-RELATED"/>
    <property type="match status" value="1"/>
</dbReference>
<evidence type="ECO:0000256" key="6">
    <source>
        <dbReference type="ARBA" id="ARBA00022777"/>
    </source>
</evidence>
<evidence type="ECO:0000256" key="9">
    <source>
        <dbReference type="SAM" id="Phobius"/>
    </source>
</evidence>
<feature type="transmembrane region" description="Helical" evidence="9">
    <location>
        <begin position="13"/>
        <end position="31"/>
    </location>
</feature>
<dbReference type="Gene3D" id="1.20.5.1930">
    <property type="match status" value="1"/>
</dbReference>
<keyword evidence="4" id="KW-0808">Transferase</keyword>
<evidence type="ECO:0000256" key="5">
    <source>
        <dbReference type="ARBA" id="ARBA00022741"/>
    </source>
</evidence>
<dbReference type="Proteomes" id="UP001180845">
    <property type="component" value="Unassembled WGS sequence"/>
</dbReference>
<keyword evidence="12" id="KW-1185">Reference proteome</keyword>
<dbReference type="GO" id="GO:0016020">
    <property type="term" value="C:membrane"/>
    <property type="evidence" value="ECO:0007669"/>
    <property type="project" value="InterPro"/>
</dbReference>
<dbReference type="CDD" id="cd16917">
    <property type="entry name" value="HATPase_UhpB-NarQ-NarX-like"/>
    <property type="match status" value="1"/>
</dbReference>
<gene>
    <name evidence="11" type="ORF">JOF55_002425</name>
</gene>
<dbReference type="GO" id="GO:0005524">
    <property type="term" value="F:ATP binding"/>
    <property type="evidence" value="ECO:0007669"/>
    <property type="project" value="UniProtKB-KW"/>
</dbReference>
<dbReference type="RefSeq" id="WP_310273617.1">
    <property type="nucleotide sequence ID" value="NZ_JAVDXW010000001.1"/>
</dbReference>
<dbReference type="SUPFAM" id="SSF55874">
    <property type="entry name" value="ATPase domain of HSP90 chaperone/DNA topoisomerase II/histidine kinase"/>
    <property type="match status" value="1"/>
</dbReference>
<dbReference type="EMBL" id="JAVDXW010000001">
    <property type="protein sequence ID" value="MDR7302244.1"/>
    <property type="molecule type" value="Genomic_DNA"/>
</dbReference>
<dbReference type="AlphaFoldDB" id="A0AAE4CLV8"/>
<accession>A0AAE4CLV8</accession>
<feature type="transmembrane region" description="Helical" evidence="9">
    <location>
        <begin position="134"/>
        <end position="153"/>
    </location>
</feature>
<keyword evidence="9" id="KW-1133">Transmembrane helix</keyword>
<keyword evidence="3" id="KW-0597">Phosphoprotein</keyword>
<evidence type="ECO:0000256" key="2">
    <source>
        <dbReference type="ARBA" id="ARBA00012438"/>
    </source>
</evidence>
<evidence type="ECO:0000256" key="1">
    <source>
        <dbReference type="ARBA" id="ARBA00000085"/>
    </source>
</evidence>
<dbReference type="GO" id="GO:0046983">
    <property type="term" value="F:protein dimerization activity"/>
    <property type="evidence" value="ECO:0007669"/>
    <property type="project" value="InterPro"/>
</dbReference>
<evidence type="ECO:0000256" key="7">
    <source>
        <dbReference type="ARBA" id="ARBA00022840"/>
    </source>
</evidence>
<name>A0AAE4CLV8_9ACTN</name>
<comment type="catalytic activity">
    <reaction evidence="1">
        <text>ATP + protein L-histidine = ADP + protein N-phospho-L-histidine.</text>
        <dbReference type="EC" id="2.7.13.3"/>
    </reaction>
</comment>
<keyword evidence="6 11" id="KW-0418">Kinase</keyword>
<dbReference type="PANTHER" id="PTHR24421:SF10">
    <property type="entry name" value="NITRATE_NITRITE SENSOR PROTEIN NARQ"/>
    <property type="match status" value="1"/>
</dbReference>
<dbReference type="GO" id="GO:0000155">
    <property type="term" value="F:phosphorelay sensor kinase activity"/>
    <property type="evidence" value="ECO:0007669"/>
    <property type="project" value="InterPro"/>
</dbReference>
<keyword evidence="8" id="KW-0902">Two-component regulatory system</keyword>
<dbReference type="Pfam" id="PF07730">
    <property type="entry name" value="HisKA_3"/>
    <property type="match status" value="1"/>
</dbReference>
<organism evidence="11 12">
    <name type="scientific">Haloactinomyces albus</name>
    <dbReference type="NCBI Taxonomy" id="1352928"/>
    <lineage>
        <taxon>Bacteria</taxon>
        <taxon>Bacillati</taxon>
        <taxon>Actinomycetota</taxon>
        <taxon>Actinomycetes</taxon>
        <taxon>Actinopolysporales</taxon>
        <taxon>Actinopolysporaceae</taxon>
        <taxon>Haloactinomyces</taxon>
    </lineage>
</organism>
<protein>
    <recommendedName>
        <fullName evidence="2">histidine kinase</fullName>
        <ecNumber evidence="2">2.7.13.3</ecNumber>
    </recommendedName>
</protein>
<evidence type="ECO:0000313" key="11">
    <source>
        <dbReference type="EMBL" id="MDR7302244.1"/>
    </source>
</evidence>
<feature type="transmembrane region" description="Helical" evidence="9">
    <location>
        <begin position="109"/>
        <end position="128"/>
    </location>
</feature>
<keyword evidence="9" id="KW-0812">Transmembrane</keyword>
<keyword evidence="7" id="KW-0067">ATP-binding</keyword>
<comment type="caution">
    <text evidence="11">The sequence shown here is derived from an EMBL/GenBank/DDBJ whole genome shotgun (WGS) entry which is preliminary data.</text>
</comment>
<evidence type="ECO:0000256" key="4">
    <source>
        <dbReference type="ARBA" id="ARBA00022679"/>
    </source>
</evidence>
<keyword evidence="5" id="KW-0547">Nucleotide-binding</keyword>